<reference evidence="4" key="1">
    <citation type="submission" date="2020-12" db="EMBL/GenBank/DDBJ databases">
        <title>Comamonas sp. nov., isolated from stream water.</title>
        <authorList>
            <person name="Park K.-H."/>
        </authorList>
    </citation>
    <scope>NUCLEOTIDE SEQUENCE</scope>
    <source>
        <strain evidence="4">EJ-4</strain>
    </source>
</reference>
<dbReference type="Pfam" id="PF00571">
    <property type="entry name" value="CBS"/>
    <property type="match status" value="2"/>
</dbReference>
<dbReference type="EMBL" id="JABBCQ020000015">
    <property type="protein sequence ID" value="MBI1626124.1"/>
    <property type="molecule type" value="Genomic_DNA"/>
</dbReference>
<dbReference type="InterPro" id="IPR044725">
    <property type="entry name" value="CBSX3_CBS_dom"/>
</dbReference>
<accession>A0A843BB33</accession>
<evidence type="ECO:0000313" key="4">
    <source>
        <dbReference type="EMBL" id="MBI1626124.1"/>
    </source>
</evidence>
<name>A0A843BB33_9BURK</name>
<evidence type="ECO:0000256" key="2">
    <source>
        <dbReference type="PROSITE-ProRule" id="PRU00703"/>
    </source>
</evidence>
<keyword evidence="1 2" id="KW-0129">CBS domain</keyword>
<dbReference type="AlphaFoldDB" id="A0A843BB33"/>
<dbReference type="InterPro" id="IPR046342">
    <property type="entry name" value="CBS_dom_sf"/>
</dbReference>
<evidence type="ECO:0000259" key="3">
    <source>
        <dbReference type="PROSITE" id="PS51371"/>
    </source>
</evidence>
<sequence>MTTVAEILRAKGNSTIHSVSPSDTMLTALQLMADKSIGALLVLEGGEIAGIVTERDYARKIALQGRSSASTRVDEVMTRKVHCVLPRQTSEECMALMTSNRMRHLPVINESRALQGLISIGDIVKEIISAQQFTIDQLEHYISGSPHVK</sequence>
<evidence type="ECO:0000256" key="1">
    <source>
        <dbReference type="ARBA" id="ARBA00023122"/>
    </source>
</evidence>
<dbReference type="Gene3D" id="3.10.580.10">
    <property type="entry name" value="CBS-domain"/>
    <property type="match status" value="1"/>
</dbReference>
<gene>
    <name evidence="4" type="ORF">HF327_016645</name>
</gene>
<dbReference type="CDD" id="cd04623">
    <property type="entry name" value="CBS_pair_bac_euk"/>
    <property type="match status" value="1"/>
</dbReference>
<feature type="domain" description="CBS" evidence="3">
    <location>
        <begin position="77"/>
        <end position="133"/>
    </location>
</feature>
<evidence type="ECO:0000313" key="5">
    <source>
        <dbReference type="Proteomes" id="UP000530032"/>
    </source>
</evidence>
<dbReference type="SMART" id="SM00116">
    <property type="entry name" value="CBS"/>
    <property type="match status" value="2"/>
</dbReference>
<proteinExistence type="predicted"/>
<dbReference type="RefSeq" id="WP_198461419.1">
    <property type="nucleotide sequence ID" value="NZ_JABBCQ020000015.1"/>
</dbReference>
<dbReference type="InterPro" id="IPR000644">
    <property type="entry name" value="CBS_dom"/>
</dbReference>
<protein>
    <submittedName>
        <fullName evidence="4">CBS domain-containing protein</fullName>
    </submittedName>
</protein>
<dbReference type="InterPro" id="IPR051257">
    <property type="entry name" value="Diverse_CBS-Domain"/>
</dbReference>
<dbReference type="Proteomes" id="UP000530032">
    <property type="component" value="Unassembled WGS sequence"/>
</dbReference>
<organism evidence="4 5">
    <name type="scientific">Comamonas suwonensis</name>
    <dbReference type="NCBI Taxonomy" id="2606214"/>
    <lineage>
        <taxon>Bacteria</taxon>
        <taxon>Pseudomonadati</taxon>
        <taxon>Pseudomonadota</taxon>
        <taxon>Betaproteobacteria</taxon>
        <taxon>Burkholderiales</taxon>
        <taxon>Comamonadaceae</taxon>
        <taxon>Comamonas</taxon>
    </lineage>
</organism>
<dbReference type="PROSITE" id="PS51371">
    <property type="entry name" value="CBS"/>
    <property type="match status" value="2"/>
</dbReference>
<comment type="caution">
    <text evidence="4">The sequence shown here is derived from an EMBL/GenBank/DDBJ whole genome shotgun (WGS) entry which is preliminary data.</text>
</comment>
<dbReference type="SUPFAM" id="SSF54631">
    <property type="entry name" value="CBS-domain pair"/>
    <property type="match status" value="1"/>
</dbReference>
<feature type="domain" description="CBS" evidence="3">
    <location>
        <begin position="12"/>
        <end position="68"/>
    </location>
</feature>
<dbReference type="PANTHER" id="PTHR43080">
    <property type="entry name" value="CBS DOMAIN-CONTAINING PROTEIN CBSX3, MITOCHONDRIAL"/>
    <property type="match status" value="1"/>
</dbReference>
<keyword evidence="5" id="KW-1185">Reference proteome</keyword>
<dbReference type="PANTHER" id="PTHR43080:SF2">
    <property type="entry name" value="CBS DOMAIN-CONTAINING PROTEIN"/>
    <property type="match status" value="1"/>
</dbReference>